<evidence type="ECO:0000259" key="9">
    <source>
        <dbReference type="Pfam" id="PF13953"/>
    </source>
</evidence>
<dbReference type="PANTHER" id="PTHR30451:SF21">
    <property type="entry name" value="FIMBRIAL USHER DOMAIN-CONTAINING PROTEIN YDET-RELATED"/>
    <property type="match status" value="1"/>
</dbReference>
<dbReference type="GO" id="GO:0009279">
    <property type="term" value="C:cell outer membrane"/>
    <property type="evidence" value="ECO:0007669"/>
    <property type="project" value="UniProtKB-SubCell"/>
</dbReference>
<evidence type="ECO:0000256" key="1">
    <source>
        <dbReference type="ARBA" id="ARBA00004571"/>
    </source>
</evidence>
<sequence length="501" mass="55516">TLAKYRTNSNEQQESKFAQATLQWGGPWGTTWYGGGQYAEYYRAAMFGLGFNLGDFGAISFDVTQAKSTLADQSEHKGQSYRFLYAKTLNQLGTNFQLMGYRYSTSGFYTLSDTMYKHMDGYEFNDGDDEDTPMWSRYYNLFYTKRGKLQVNISQQLGEYGSFYLSGSQQTYWHTDQQDRLLQFGYNTQIKDLSLGVSWNYSKSRGQPDADQVFALNFSLPLNLLLPRSNDSYTRKKNYAWMTSNTSIDNEGHITQNLGLTETLLDDGNLSYSVQQGYNSEGKTANGSASMDYKGAFADARVGYNYSDNGSQQQLNYALSGSLVAHSQGITLGQSLGETNVLIAAPGAENTRVANSTGLKTDWRGYTVVPYATSYRENRIALDAASLKRNVDLENAVVNVVPTKGALVLAEFNAHAGARVLMKTSKQGIPLRFGAIATLDGIQTNSGIIDDDGSLYMSGLPAQGAITVRWGEAPDQICHISYQLTEQQINSAITRMDAICR</sequence>
<keyword evidence="6" id="KW-0732">Signal</keyword>
<dbReference type="Gene3D" id="2.60.40.2610">
    <property type="entry name" value="Outer membrane usher protein FimD, plug domain"/>
    <property type="match status" value="1"/>
</dbReference>
<protein>
    <submittedName>
        <fullName evidence="10">Outer membrane usher protein</fullName>
    </submittedName>
</protein>
<evidence type="ECO:0000256" key="8">
    <source>
        <dbReference type="ARBA" id="ARBA00023237"/>
    </source>
</evidence>
<dbReference type="EMBL" id="RDDM01000532">
    <property type="protein sequence ID" value="RLY51654.1"/>
    <property type="molecule type" value="Genomic_DNA"/>
</dbReference>
<gene>
    <name evidence="10" type="ORF">EAI46_27595</name>
</gene>
<keyword evidence="7" id="KW-0472">Membrane</keyword>
<evidence type="ECO:0000313" key="10">
    <source>
        <dbReference type="EMBL" id="RLY51654.1"/>
    </source>
</evidence>
<feature type="domain" description="PapC-like C-terminal" evidence="9">
    <location>
        <begin position="423"/>
        <end position="486"/>
    </location>
</feature>
<dbReference type="AlphaFoldDB" id="A0A3L9HQJ8"/>
<evidence type="ECO:0000256" key="7">
    <source>
        <dbReference type="ARBA" id="ARBA00023136"/>
    </source>
</evidence>
<comment type="similarity">
    <text evidence="2">Belongs to the fimbrial export usher family.</text>
</comment>
<keyword evidence="5" id="KW-0812">Transmembrane</keyword>
<evidence type="ECO:0000313" key="11">
    <source>
        <dbReference type="Proteomes" id="UP000281340"/>
    </source>
</evidence>
<evidence type="ECO:0000256" key="4">
    <source>
        <dbReference type="ARBA" id="ARBA00022452"/>
    </source>
</evidence>
<dbReference type="FunFam" id="2.60.40.2610:FF:000001">
    <property type="entry name" value="Outer membrane fimbrial usher protein"/>
    <property type="match status" value="1"/>
</dbReference>
<dbReference type="InterPro" id="IPR000015">
    <property type="entry name" value="Fimb_usher"/>
</dbReference>
<evidence type="ECO:0000256" key="2">
    <source>
        <dbReference type="ARBA" id="ARBA00008064"/>
    </source>
</evidence>
<dbReference type="GO" id="GO:0015473">
    <property type="term" value="F:fimbrial usher porin activity"/>
    <property type="evidence" value="ECO:0007669"/>
    <property type="project" value="InterPro"/>
</dbReference>
<dbReference type="PANTHER" id="PTHR30451">
    <property type="entry name" value="OUTER MEMBRANE USHER PROTEIN"/>
    <property type="match status" value="1"/>
</dbReference>
<feature type="non-terminal residue" evidence="10">
    <location>
        <position position="1"/>
    </location>
</feature>
<organism evidence="10 11">
    <name type="scientific">Escherichia coli</name>
    <dbReference type="NCBI Taxonomy" id="562"/>
    <lineage>
        <taxon>Bacteria</taxon>
        <taxon>Pseudomonadati</taxon>
        <taxon>Pseudomonadota</taxon>
        <taxon>Gammaproteobacteria</taxon>
        <taxon>Enterobacterales</taxon>
        <taxon>Enterobacteriaceae</taxon>
        <taxon>Escherichia</taxon>
    </lineage>
</organism>
<evidence type="ECO:0000256" key="6">
    <source>
        <dbReference type="ARBA" id="ARBA00022729"/>
    </source>
</evidence>
<comment type="caution">
    <text evidence="10">The sequence shown here is derived from an EMBL/GenBank/DDBJ whole genome shotgun (WGS) entry which is preliminary data.</text>
</comment>
<dbReference type="InterPro" id="IPR042186">
    <property type="entry name" value="FimD_plug_dom"/>
</dbReference>
<keyword evidence="3" id="KW-0813">Transport</keyword>
<keyword evidence="8" id="KW-0998">Cell outer membrane</keyword>
<evidence type="ECO:0000256" key="5">
    <source>
        <dbReference type="ARBA" id="ARBA00022692"/>
    </source>
</evidence>
<dbReference type="InterPro" id="IPR025949">
    <property type="entry name" value="PapC-like_C"/>
</dbReference>
<evidence type="ECO:0000256" key="3">
    <source>
        <dbReference type="ARBA" id="ARBA00022448"/>
    </source>
</evidence>
<name>A0A3L9HQJ8_ECOLX</name>
<comment type="subcellular location">
    <subcellularLocation>
        <location evidence="1">Cell outer membrane</location>
        <topology evidence="1">Multi-pass membrane protein</topology>
    </subcellularLocation>
</comment>
<accession>A0A3L9HQJ8</accession>
<dbReference type="InterPro" id="IPR043142">
    <property type="entry name" value="PapC-like_C_sf"/>
</dbReference>
<dbReference type="GO" id="GO:0009297">
    <property type="term" value="P:pilus assembly"/>
    <property type="evidence" value="ECO:0007669"/>
    <property type="project" value="InterPro"/>
</dbReference>
<dbReference type="Pfam" id="PF13953">
    <property type="entry name" value="PapC_C"/>
    <property type="match status" value="1"/>
</dbReference>
<dbReference type="Pfam" id="PF00577">
    <property type="entry name" value="Usher"/>
    <property type="match status" value="1"/>
</dbReference>
<proteinExistence type="inferred from homology"/>
<dbReference type="FunFam" id="2.60.40.2070:FF:000001">
    <property type="entry name" value="Fimbrial outer membrane usher protein"/>
    <property type="match status" value="1"/>
</dbReference>
<dbReference type="Gene3D" id="2.60.40.2070">
    <property type="match status" value="1"/>
</dbReference>
<keyword evidence="4" id="KW-1134">Transmembrane beta strand</keyword>
<dbReference type="Proteomes" id="UP000281340">
    <property type="component" value="Unassembled WGS sequence"/>
</dbReference>
<dbReference type="NCBIfam" id="NF011740">
    <property type="entry name" value="PRK15193.1"/>
    <property type="match status" value="1"/>
</dbReference>
<reference evidence="10 11" key="1">
    <citation type="submission" date="2018-10" db="EMBL/GenBank/DDBJ databases">
        <title>Comparison of Escherichia coli isolates recovered from retail chicken and from chicken fecal samples by antimicrobial susceptibility test and whole genome sequencing.</title>
        <authorList>
            <person name="Tang B."/>
            <person name="Ma Y."/>
            <person name="He X."/>
            <person name="Cao L."/>
            <person name="Xia X."/>
            <person name="Yang H."/>
        </authorList>
    </citation>
    <scope>NUCLEOTIDE SEQUENCE [LARGE SCALE GENOMIC DNA]</scope>
    <source>
        <strain evidence="10 11">CMJH98b</strain>
    </source>
</reference>